<keyword evidence="2" id="KW-1185">Reference proteome</keyword>
<evidence type="ECO:0000313" key="1">
    <source>
        <dbReference type="EMBL" id="KAF4648432.1"/>
    </source>
</evidence>
<gene>
    <name evidence="1" type="ORF">FOL47_003222</name>
</gene>
<dbReference type="AlphaFoldDB" id="A0A7J6KNM1"/>
<dbReference type="OrthoDB" id="2013610at2759"/>
<dbReference type="PANTHER" id="PTHR24559">
    <property type="entry name" value="TRANSPOSON TY3-I GAG-POL POLYPROTEIN"/>
    <property type="match status" value="1"/>
</dbReference>
<dbReference type="Gene3D" id="3.10.10.10">
    <property type="entry name" value="HIV Type 1 Reverse Transcriptase, subunit A, domain 1"/>
    <property type="match status" value="1"/>
</dbReference>
<dbReference type="SUPFAM" id="SSF56672">
    <property type="entry name" value="DNA/RNA polymerases"/>
    <property type="match status" value="1"/>
</dbReference>
<reference evidence="1 2" key="1">
    <citation type="submission" date="2020-04" db="EMBL/GenBank/DDBJ databases">
        <title>Perkinsus chesapeaki whole genome sequence.</title>
        <authorList>
            <person name="Bogema D.R."/>
        </authorList>
    </citation>
    <scope>NUCLEOTIDE SEQUENCE [LARGE SCALE GENOMIC DNA]</scope>
    <source>
        <strain evidence="1">ATCC PRA-425</strain>
    </source>
</reference>
<protein>
    <submittedName>
        <fullName evidence="1">Uncharacterized protein</fullName>
    </submittedName>
</protein>
<comment type="caution">
    <text evidence="1">The sequence shown here is derived from an EMBL/GenBank/DDBJ whole genome shotgun (WGS) entry which is preliminary data.</text>
</comment>
<name>A0A7J6KNM1_PERCH</name>
<accession>A0A7J6KNM1</accession>
<dbReference type="EMBL" id="JAAPAO010001992">
    <property type="protein sequence ID" value="KAF4648432.1"/>
    <property type="molecule type" value="Genomic_DNA"/>
</dbReference>
<dbReference type="InterPro" id="IPR043502">
    <property type="entry name" value="DNA/RNA_pol_sf"/>
</dbReference>
<feature type="non-terminal residue" evidence="1">
    <location>
        <position position="173"/>
    </location>
</feature>
<evidence type="ECO:0000313" key="2">
    <source>
        <dbReference type="Proteomes" id="UP000591131"/>
    </source>
</evidence>
<dbReference type="PANTHER" id="PTHR24559:SF444">
    <property type="entry name" value="REVERSE TRANSCRIPTASE DOMAIN-CONTAINING PROTEIN"/>
    <property type="match status" value="1"/>
</dbReference>
<proteinExistence type="predicted"/>
<dbReference type="InterPro" id="IPR053134">
    <property type="entry name" value="RNA-dir_DNA_polymerase"/>
</dbReference>
<dbReference type="CDD" id="cd01647">
    <property type="entry name" value="RT_LTR"/>
    <property type="match status" value="1"/>
</dbReference>
<dbReference type="Proteomes" id="UP000591131">
    <property type="component" value="Unassembled WGS sequence"/>
</dbReference>
<sequence>MEELDVIRRSTSAWRFPCVFVPKKNGKVRMNIDYRSLKACHTVAYPVPRRDDVQEHLAGAQITARGEDQRKTAFCPGPGFPLYERVMMPFCLASAPDTFQRLMERFLGHILIVFELLRAAAMTVAAEKCEFMEDRIALIPLEQSDYTNQCRIDSVLIPQKVLIAPPDRQSLPV</sequence>
<organism evidence="1 2">
    <name type="scientific">Perkinsus chesapeaki</name>
    <name type="common">Clam parasite</name>
    <name type="synonym">Perkinsus andrewsi</name>
    <dbReference type="NCBI Taxonomy" id="330153"/>
    <lineage>
        <taxon>Eukaryota</taxon>
        <taxon>Sar</taxon>
        <taxon>Alveolata</taxon>
        <taxon>Perkinsozoa</taxon>
        <taxon>Perkinsea</taxon>
        <taxon>Perkinsida</taxon>
        <taxon>Perkinsidae</taxon>
        <taxon>Perkinsus</taxon>
    </lineage>
</organism>